<sequence length="390" mass="42197">MTDQRSSFRLRVPRLRPSIPPRSATTTTTTTTQTPKRTRPIRQPPQQSPPPSHPIQPQGTSPAPPPQPSPPIQPQGTLPSPSPEPPVVPSSVSPKPPVEPSTAPPEPQVESSPVSPKPPVEPSTAPPEPPVEPSATAPTTPQTPPPLPQHSSSESRKTESHPSSPSPTAIQSRVSSPPPSPFHISTQPHVSAKPPSPSTTSPPSSPPAKKISSLPSFPIVTATKEELPPVITLAGDNRGTSMCIGYVAPKRERGIHIRRMYKVNPDEIADTTSTDGEESSKENEMENDSYINCNIQGINNSMLFNCSITERNPGVHLGSICNPDNVKKRKRKKMNKVKVNIPQSQSSTIRKRCLRGLFMESSDSESNDPQKPRRHGCRHVCGEKSNTDHR</sequence>
<comment type="caution">
    <text evidence="2">The sequence shown here is derived from an EMBL/GenBank/DDBJ whole genome shotgun (WGS) entry which is preliminary data.</text>
</comment>
<gene>
    <name evidence="2" type="ORF">LVIROSA_LOCUS28806</name>
</gene>
<dbReference type="Proteomes" id="UP001157418">
    <property type="component" value="Unassembled WGS sequence"/>
</dbReference>
<evidence type="ECO:0000313" key="3">
    <source>
        <dbReference type="Proteomes" id="UP001157418"/>
    </source>
</evidence>
<keyword evidence="3" id="KW-1185">Reference proteome</keyword>
<feature type="compositionally biased region" description="Low complexity" evidence="1">
    <location>
        <begin position="21"/>
        <end position="35"/>
    </location>
</feature>
<feature type="compositionally biased region" description="Pro residues" evidence="1">
    <location>
        <begin position="115"/>
        <end position="132"/>
    </location>
</feature>
<protein>
    <submittedName>
        <fullName evidence="2">Uncharacterized protein</fullName>
    </submittedName>
</protein>
<feature type="region of interest" description="Disordered" evidence="1">
    <location>
        <begin position="360"/>
        <end position="390"/>
    </location>
</feature>
<evidence type="ECO:0000313" key="2">
    <source>
        <dbReference type="EMBL" id="CAH1442841.1"/>
    </source>
</evidence>
<dbReference type="PANTHER" id="PTHR33472">
    <property type="entry name" value="OS01G0106600 PROTEIN"/>
    <property type="match status" value="1"/>
</dbReference>
<accession>A0AAU9NY20</accession>
<feature type="compositionally biased region" description="Polar residues" evidence="1">
    <location>
        <begin position="161"/>
        <end position="175"/>
    </location>
</feature>
<evidence type="ECO:0000256" key="1">
    <source>
        <dbReference type="SAM" id="MobiDB-lite"/>
    </source>
</evidence>
<name>A0AAU9NY20_9ASTR</name>
<organism evidence="2 3">
    <name type="scientific">Lactuca virosa</name>
    <dbReference type="NCBI Taxonomy" id="75947"/>
    <lineage>
        <taxon>Eukaryota</taxon>
        <taxon>Viridiplantae</taxon>
        <taxon>Streptophyta</taxon>
        <taxon>Embryophyta</taxon>
        <taxon>Tracheophyta</taxon>
        <taxon>Spermatophyta</taxon>
        <taxon>Magnoliopsida</taxon>
        <taxon>eudicotyledons</taxon>
        <taxon>Gunneridae</taxon>
        <taxon>Pentapetalae</taxon>
        <taxon>asterids</taxon>
        <taxon>campanulids</taxon>
        <taxon>Asterales</taxon>
        <taxon>Asteraceae</taxon>
        <taxon>Cichorioideae</taxon>
        <taxon>Cichorieae</taxon>
        <taxon>Lactucinae</taxon>
        <taxon>Lactuca</taxon>
    </lineage>
</organism>
<feature type="region of interest" description="Disordered" evidence="1">
    <location>
        <begin position="1"/>
        <end position="213"/>
    </location>
</feature>
<dbReference type="AlphaFoldDB" id="A0AAU9NY20"/>
<feature type="compositionally biased region" description="Pro residues" evidence="1">
    <location>
        <begin position="42"/>
        <end position="54"/>
    </location>
</feature>
<dbReference type="EMBL" id="CAKMRJ010005412">
    <property type="protein sequence ID" value="CAH1442841.1"/>
    <property type="molecule type" value="Genomic_DNA"/>
</dbReference>
<proteinExistence type="predicted"/>
<dbReference type="PANTHER" id="PTHR33472:SF24">
    <property type="entry name" value="VEGETATIVE CELL WALL PROTEIN GP1-LIKE"/>
    <property type="match status" value="1"/>
</dbReference>
<feature type="compositionally biased region" description="Low complexity" evidence="1">
    <location>
        <begin position="198"/>
        <end position="213"/>
    </location>
</feature>
<feature type="compositionally biased region" description="Pro residues" evidence="1">
    <location>
        <begin position="62"/>
        <end position="73"/>
    </location>
</feature>
<reference evidence="2 3" key="1">
    <citation type="submission" date="2022-01" db="EMBL/GenBank/DDBJ databases">
        <authorList>
            <person name="Xiong W."/>
            <person name="Schranz E."/>
        </authorList>
    </citation>
    <scope>NUCLEOTIDE SEQUENCE [LARGE SCALE GENOMIC DNA]</scope>
</reference>
<feature type="compositionally biased region" description="Pro residues" evidence="1">
    <location>
        <begin position="80"/>
        <end position="107"/>
    </location>
</feature>
<feature type="compositionally biased region" description="Basic and acidic residues" evidence="1">
    <location>
        <begin position="380"/>
        <end position="390"/>
    </location>
</feature>